<dbReference type="Gene3D" id="1.10.490.10">
    <property type="entry name" value="Globins"/>
    <property type="match status" value="1"/>
</dbReference>
<proteinExistence type="predicted"/>
<dbReference type="Proteomes" id="UP001204376">
    <property type="component" value="Unassembled WGS sequence"/>
</dbReference>
<dbReference type="RefSeq" id="WP_256538038.1">
    <property type="nucleotide sequence ID" value="NZ_JANHOH010000001.1"/>
</dbReference>
<keyword evidence="6" id="KW-1185">Reference proteome</keyword>
<evidence type="ECO:0000313" key="5">
    <source>
        <dbReference type="EMBL" id="MCQ6957845.1"/>
    </source>
</evidence>
<evidence type="ECO:0000256" key="2">
    <source>
        <dbReference type="ARBA" id="ARBA00022617"/>
    </source>
</evidence>
<organism evidence="5 6">
    <name type="scientific">Mucilaginibacter aquariorum</name>
    <dbReference type="NCBI Taxonomy" id="2967225"/>
    <lineage>
        <taxon>Bacteria</taxon>
        <taxon>Pseudomonadati</taxon>
        <taxon>Bacteroidota</taxon>
        <taxon>Sphingobacteriia</taxon>
        <taxon>Sphingobacteriales</taxon>
        <taxon>Sphingobacteriaceae</taxon>
        <taxon>Mucilaginibacter</taxon>
    </lineage>
</organism>
<comment type="caution">
    <text evidence="5">The sequence shown here is derived from an EMBL/GenBank/DDBJ whole genome shotgun (WGS) entry which is preliminary data.</text>
</comment>
<accession>A0ABT1T058</accession>
<dbReference type="InterPro" id="IPR009050">
    <property type="entry name" value="Globin-like_sf"/>
</dbReference>
<name>A0ABT1T058_9SPHI</name>
<protein>
    <submittedName>
        <fullName evidence="5">Group III truncated hemoglobin</fullName>
    </submittedName>
</protein>
<keyword evidence="3" id="KW-0479">Metal-binding</keyword>
<sequence length="130" mass="15478">MQSRQEILTIDDIKLLVDTFYQRIQTDELLGPIFNERIQDKWPVHLEKMYRFWQTVLLEEYTYNGAPFPPHAKLPVGPEHFAHWLELFTKTIDELFTGDKADEAKWRAGKMATMFMAKIEYFKNNPLNIL</sequence>
<evidence type="ECO:0000313" key="6">
    <source>
        <dbReference type="Proteomes" id="UP001204376"/>
    </source>
</evidence>
<dbReference type="Pfam" id="PF01152">
    <property type="entry name" value="Bac_globin"/>
    <property type="match status" value="1"/>
</dbReference>
<reference evidence="5 6" key="1">
    <citation type="submission" date="2022-07" db="EMBL/GenBank/DDBJ databases">
        <title>Mucilaginibacter sp. JC4.</title>
        <authorList>
            <person name="Le V."/>
            <person name="Ko S.-R."/>
            <person name="Ahn C.-Y."/>
            <person name="Oh H.-M."/>
        </authorList>
    </citation>
    <scope>NUCLEOTIDE SEQUENCE [LARGE SCALE GENOMIC DNA]</scope>
    <source>
        <strain evidence="5 6">JC4</strain>
    </source>
</reference>
<dbReference type="InterPro" id="IPR001486">
    <property type="entry name" value="Hemoglobin_trunc"/>
</dbReference>
<gene>
    <name evidence="5" type="ORF">NPE20_07750</name>
</gene>
<dbReference type="CDD" id="cd08916">
    <property type="entry name" value="TrHb3_P"/>
    <property type="match status" value="1"/>
</dbReference>
<evidence type="ECO:0000256" key="3">
    <source>
        <dbReference type="ARBA" id="ARBA00022723"/>
    </source>
</evidence>
<keyword evidence="1" id="KW-0813">Transport</keyword>
<dbReference type="SUPFAM" id="SSF46458">
    <property type="entry name" value="Globin-like"/>
    <property type="match status" value="1"/>
</dbReference>
<evidence type="ECO:0000256" key="4">
    <source>
        <dbReference type="ARBA" id="ARBA00023004"/>
    </source>
</evidence>
<dbReference type="InterPro" id="IPR012292">
    <property type="entry name" value="Globin/Proto"/>
</dbReference>
<keyword evidence="4" id="KW-0408">Iron</keyword>
<evidence type="ECO:0000256" key="1">
    <source>
        <dbReference type="ARBA" id="ARBA00022448"/>
    </source>
</evidence>
<dbReference type="EMBL" id="JANHOH010000001">
    <property type="protein sequence ID" value="MCQ6957845.1"/>
    <property type="molecule type" value="Genomic_DNA"/>
</dbReference>
<keyword evidence="2" id="KW-0349">Heme</keyword>